<dbReference type="InterPro" id="IPR001584">
    <property type="entry name" value="Integrase_cat-core"/>
</dbReference>
<keyword evidence="4" id="KW-0808">Transferase</keyword>
<evidence type="ECO:0000259" key="2">
    <source>
        <dbReference type="PROSITE" id="PS50878"/>
    </source>
</evidence>
<dbReference type="InterPro" id="IPR043128">
    <property type="entry name" value="Rev_trsase/Diguanyl_cyclase"/>
</dbReference>
<accession>A0A225VY41</accession>
<dbReference type="Gene3D" id="3.10.10.10">
    <property type="entry name" value="HIV Type 1 Reverse Transcriptase, subunit A, domain 1"/>
    <property type="match status" value="1"/>
</dbReference>
<dbReference type="Proteomes" id="UP000198211">
    <property type="component" value="Unassembled WGS sequence"/>
</dbReference>
<proteinExistence type="predicted"/>
<dbReference type="PROSITE" id="PS50994">
    <property type="entry name" value="INTEGRASE"/>
    <property type="match status" value="1"/>
</dbReference>
<dbReference type="GO" id="GO:0003964">
    <property type="term" value="F:RNA-directed DNA polymerase activity"/>
    <property type="evidence" value="ECO:0007669"/>
    <property type="project" value="UniProtKB-KW"/>
</dbReference>
<dbReference type="InterPro" id="IPR012337">
    <property type="entry name" value="RNaseH-like_sf"/>
</dbReference>
<dbReference type="PANTHER" id="PTHR37984:SF5">
    <property type="entry name" value="PROTEIN NYNRIN-LIKE"/>
    <property type="match status" value="1"/>
</dbReference>
<comment type="caution">
    <text evidence="4">The sequence shown here is derived from an EMBL/GenBank/DDBJ whole genome shotgun (WGS) entry which is preliminary data.</text>
</comment>
<evidence type="ECO:0000313" key="5">
    <source>
        <dbReference type="Proteomes" id="UP000198211"/>
    </source>
</evidence>
<keyword evidence="4" id="KW-0695">RNA-directed DNA polymerase</keyword>
<dbReference type="AlphaFoldDB" id="A0A225VY41"/>
<keyword evidence="1" id="KW-0732">Signal</keyword>
<dbReference type="SUPFAM" id="SSF56672">
    <property type="entry name" value="DNA/RNA polymerases"/>
    <property type="match status" value="1"/>
</dbReference>
<dbReference type="Pfam" id="PF17921">
    <property type="entry name" value="Integrase_H2C2"/>
    <property type="match status" value="1"/>
</dbReference>
<dbReference type="InterPro" id="IPR043502">
    <property type="entry name" value="DNA/RNA_pol_sf"/>
</dbReference>
<dbReference type="EMBL" id="NBNE01002637">
    <property type="protein sequence ID" value="OWZ09869.1"/>
    <property type="molecule type" value="Genomic_DNA"/>
</dbReference>
<dbReference type="Gene3D" id="1.10.340.70">
    <property type="match status" value="1"/>
</dbReference>
<dbReference type="Gene3D" id="3.30.70.270">
    <property type="match status" value="2"/>
</dbReference>
<keyword evidence="4" id="KW-0548">Nucleotidyltransferase</keyword>
<dbReference type="InterPro" id="IPR050951">
    <property type="entry name" value="Retrovirus_Pol_polyprotein"/>
</dbReference>
<reference evidence="5" key="1">
    <citation type="submission" date="2017-03" db="EMBL/GenBank/DDBJ databases">
        <title>Phytopthora megakarya and P. palmivora, two closely related causual agents of cacao black pod achieved similar genome size and gene model numbers by different mechanisms.</title>
        <authorList>
            <person name="Ali S."/>
            <person name="Shao J."/>
            <person name="Larry D.J."/>
            <person name="Kronmiller B."/>
            <person name="Shen D."/>
            <person name="Strem M.D."/>
            <person name="Melnick R.L."/>
            <person name="Guiltinan M.J."/>
            <person name="Tyler B.M."/>
            <person name="Meinhardt L.W."/>
            <person name="Bailey B.A."/>
        </authorList>
    </citation>
    <scope>NUCLEOTIDE SEQUENCE [LARGE SCALE GENOMIC DNA]</scope>
    <source>
        <strain evidence="5">zdho120</strain>
    </source>
</reference>
<evidence type="ECO:0000313" key="4">
    <source>
        <dbReference type="EMBL" id="OWZ09869.1"/>
    </source>
</evidence>
<dbReference type="InterPro" id="IPR041588">
    <property type="entry name" value="Integrase_H2C2"/>
</dbReference>
<dbReference type="PANTHER" id="PTHR37984">
    <property type="entry name" value="PROTEIN CBG26694"/>
    <property type="match status" value="1"/>
</dbReference>
<dbReference type="InterPro" id="IPR036397">
    <property type="entry name" value="RNaseH_sf"/>
</dbReference>
<evidence type="ECO:0000259" key="3">
    <source>
        <dbReference type="PROSITE" id="PS50994"/>
    </source>
</evidence>
<sequence length="480" mass="55198">MNNFTATMWFMTLDIASGFLAVPMTARAQLISAFICPLGHFQWKRMQFGPMDAPLIYQQLLDNCLWGFVRLPAEVLEFLGISPDDSNRVAPEQMGPMLSWSSNIDDIIYGASSWDDLCKTLNALLCRLRYWNISLGRNPDVPKTGGKFLNLPFTKIQKEVQSFLGSLNYYAQFIEDLLVLAAALYEASDEQLRSGRDLEKAKYAFKILKDRLVSTPLLQHPDPWEAAHNLGLAPLVSFLRGETEQLSLRYTTHLAKIADQFVLDSRDALFYDLQEAILHHWHADLQGARQGIIRTYERLRKEFYWIGMFKDTGDTSNVRFSGFIMCKAMASTEAQYGVEAFDECVFRRFRVSEMIRHDQDPRFMGPVFKHFREMLGSRQRATLAYRPQANGQQERSVQTVIRSVKVEAMSIPEDDDFYAALLPDVKEYQVKRKGCEAPDWVPQGRLNCGRLLYEFDQGERARVRFQAMQSGDELPVEEIR</sequence>
<dbReference type="SUPFAM" id="SSF53098">
    <property type="entry name" value="Ribonuclease H-like"/>
    <property type="match status" value="1"/>
</dbReference>
<evidence type="ECO:0000256" key="1">
    <source>
        <dbReference type="SAM" id="SignalP"/>
    </source>
</evidence>
<feature type="domain" description="Integrase catalytic" evidence="3">
    <location>
        <begin position="271"/>
        <end position="450"/>
    </location>
</feature>
<feature type="domain" description="Reverse transcriptase" evidence="2">
    <location>
        <begin position="1"/>
        <end position="168"/>
    </location>
</feature>
<dbReference type="PROSITE" id="PS50878">
    <property type="entry name" value="RT_POL"/>
    <property type="match status" value="1"/>
</dbReference>
<organism evidence="4 5">
    <name type="scientific">Phytophthora megakarya</name>
    <dbReference type="NCBI Taxonomy" id="4795"/>
    <lineage>
        <taxon>Eukaryota</taxon>
        <taxon>Sar</taxon>
        <taxon>Stramenopiles</taxon>
        <taxon>Oomycota</taxon>
        <taxon>Peronosporomycetes</taxon>
        <taxon>Peronosporales</taxon>
        <taxon>Peronosporaceae</taxon>
        <taxon>Phytophthora</taxon>
    </lineage>
</organism>
<dbReference type="Pfam" id="PF00078">
    <property type="entry name" value="RVT_1"/>
    <property type="match status" value="1"/>
</dbReference>
<dbReference type="GO" id="GO:0003676">
    <property type="term" value="F:nucleic acid binding"/>
    <property type="evidence" value="ECO:0007669"/>
    <property type="project" value="InterPro"/>
</dbReference>
<feature type="chain" id="PRO_5013076030" evidence="1">
    <location>
        <begin position="29"/>
        <end position="480"/>
    </location>
</feature>
<dbReference type="GO" id="GO:0015074">
    <property type="term" value="P:DNA integration"/>
    <property type="evidence" value="ECO:0007669"/>
    <property type="project" value="InterPro"/>
</dbReference>
<name>A0A225VY41_9STRA</name>
<feature type="signal peptide" evidence="1">
    <location>
        <begin position="1"/>
        <end position="28"/>
    </location>
</feature>
<keyword evidence="5" id="KW-1185">Reference proteome</keyword>
<protein>
    <submittedName>
        <fullName evidence="4">Reverse transcriptase</fullName>
    </submittedName>
</protein>
<gene>
    <name evidence="4" type="ORF">PHMEG_00017360</name>
</gene>
<dbReference type="InterPro" id="IPR000477">
    <property type="entry name" value="RT_dom"/>
</dbReference>
<dbReference type="Gene3D" id="3.30.420.10">
    <property type="entry name" value="Ribonuclease H-like superfamily/Ribonuclease H"/>
    <property type="match status" value="1"/>
</dbReference>